<name>A0ABY8G3B1_9GAMM</name>
<dbReference type="InterPro" id="IPR011701">
    <property type="entry name" value="MFS"/>
</dbReference>
<feature type="transmembrane region" description="Helical" evidence="7">
    <location>
        <begin position="313"/>
        <end position="331"/>
    </location>
</feature>
<accession>A0ABY8G3B1</accession>
<feature type="transmembrane region" description="Helical" evidence="7">
    <location>
        <begin position="221"/>
        <end position="243"/>
    </location>
</feature>
<comment type="subcellular location">
    <subcellularLocation>
        <location evidence="1">Cell membrane</location>
        <topology evidence="1">Multi-pass membrane protein</topology>
    </subcellularLocation>
</comment>
<feature type="transmembrane region" description="Helical" evidence="7">
    <location>
        <begin position="170"/>
        <end position="191"/>
    </location>
</feature>
<evidence type="ECO:0000256" key="4">
    <source>
        <dbReference type="ARBA" id="ARBA00022692"/>
    </source>
</evidence>
<evidence type="ECO:0000313" key="8">
    <source>
        <dbReference type="EMBL" id="WFN54439.1"/>
    </source>
</evidence>
<evidence type="ECO:0000256" key="6">
    <source>
        <dbReference type="ARBA" id="ARBA00023136"/>
    </source>
</evidence>
<feature type="transmembrane region" description="Helical" evidence="7">
    <location>
        <begin position="46"/>
        <end position="69"/>
    </location>
</feature>
<organism evidence="8 9">
    <name type="scientific">Dickeya lacustris</name>
    <dbReference type="NCBI Taxonomy" id="2259638"/>
    <lineage>
        <taxon>Bacteria</taxon>
        <taxon>Pseudomonadati</taxon>
        <taxon>Pseudomonadota</taxon>
        <taxon>Gammaproteobacteria</taxon>
        <taxon>Enterobacterales</taxon>
        <taxon>Pectobacteriaceae</taxon>
        <taxon>Dickeya</taxon>
    </lineage>
</organism>
<keyword evidence="9" id="KW-1185">Reference proteome</keyword>
<evidence type="ECO:0000256" key="1">
    <source>
        <dbReference type="ARBA" id="ARBA00004651"/>
    </source>
</evidence>
<feature type="transmembrane region" description="Helical" evidence="7">
    <location>
        <begin position="138"/>
        <end position="158"/>
    </location>
</feature>
<reference evidence="8 9" key="1">
    <citation type="submission" date="2022-12" db="EMBL/GenBank/DDBJ databases">
        <title>Complete genome sequencing of Dickeya lacustris type strain LMG30899.</title>
        <authorList>
            <person name="Dobhal S."/>
            <person name="Arizala D."/>
            <person name="Arif M."/>
        </authorList>
    </citation>
    <scope>NUCLEOTIDE SEQUENCE [LARGE SCALE GENOMIC DNA]</scope>
    <source>
        <strain evidence="8 9">LMG30899</strain>
    </source>
</reference>
<evidence type="ECO:0000256" key="7">
    <source>
        <dbReference type="SAM" id="Phobius"/>
    </source>
</evidence>
<dbReference type="EMBL" id="CP114280">
    <property type="protein sequence ID" value="WFN54439.1"/>
    <property type="molecule type" value="Genomic_DNA"/>
</dbReference>
<feature type="transmembrane region" description="Helical" evidence="7">
    <location>
        <begin position="381"/>
        <end position="401"/>
    </location>
</feature>
<feature type="transmembrane region" description="Helical" evidence="7">
    <location>
        <begin position="21"/>
        <end position="40"/>
    </location>
</feature>
<protein>
    <submittedName>
        <fullName evidence="8">MFS transporter</fullName>
    </submittedName>
</protein>
<dbReference type="SUPFAM" id="SSF103473">
    <property type="entry name" value="MFS general substrate transporter"/>
    <property type="match status" value="1"/>
</dbReference>
<feature type="transmembrane region" description="Helical" evidence="7">
    <location>
        <begin position="81"/>
        <end position="100"/>
    </location>
</feature>
<dbReference type="Pfam" id="PF07690">
    <property type="entry name" value="MFS_1"/>
    <property type="match status" value="1"/>
</dbReference>
<keyword evidence="4 7" id="KW-0812">Transmembrane</keyword>
<keyword evidence="5 7" id="KW-1133">Transmembrane helix</keyword>
<dbReference type="PANTHER" id="PTHR23517:SF2">
    <property type="entry name" value="MULTIDRUG RESISTANCE PROTEIN MDTH"/>
    <property type="match status" value="1"/>
</dbReference>
<keyword evidence="3" id="KW-1003">Cell membrane</keyword>
<gene>
    <name evidence="8" type="ORF">O1Q98_12170</name>
</gene>
<feature type="transmembrane region" description="Helical" evidence="7">
    <location>
        <begin position="288"/>
        <end position="307"/>
    </location>
</feature>
<keyword evidence="6 7" id="KW-0472">Membrane</keyword>
<dbReference type="RefSeq" id="WP_205744225.1">
    <property type="nucleotide sequence ID" value="NZ_CP114280.1"/>
</dbReference>
<dbReference type="PANTHER" id="PTHR23517">
    <property type="entry name" value="RESISTANCE PROTEIN MDTM, PUTATIVE-RELATED-RELATED"/>
    <property type="match status" value="1"/>
</dbReference>
<dbReference type="Gene3D" id="1.20.1250.20">
    <property type="entry name" value="MFS general substrate transporter like domains"/>
    <property type="match status" value="1"/>
</dbReference>
<keyword evidence="2" id="KW-0813">Transport</keyword>
<feature type="transmembrane region" description="Helical" evidence="7">
    <location>
        <begin position="352"/>
        <end position="375"/>
    </location>
</feature>
<evidence type="ECO:0000256" key="2">
    <source>
        <dbReference type="ARBA" id="ARBA00022448"/>
    </source>
</evidence>
<dbReference type="InterPro" id="IPR050171">
    <property type="entry name" value="MFS_Transporters"/>
</dbReference>
<proteinExistence type="predicted"/>
<dbReference type="InterPro" id="IPR036259">
    <property type="entry name" value="MFS_trans_sf"/>
</dbReference>
<evidence type="ECO:0000256" key="5">
    <source>
        <dbReference type="ARBA" id="ARBA00022989"/>
    </source>
</evidence>
<evidence type="ECO:0000256" key="3">
    <source>
        <dbReference type="ARBA" id="ARBA00022475"/>
    </source>
</evidence>
<evidence type="ECO:0000313" key="9">
    <source>
        <dbReference type="Proteomes" id="UP001219630"/>
    </source>
</evidence>
<feature type="transmembrane region" description="Helical" evidence="7">
    <location>
        <begin position="255"/>
        <end position="276"/>
    </location>
</feature>
<sequence length="407" mass="44933">MKKILNISVPNINRSKLFVTSTIFNATGSGLVMAFMMVYFNRTTNLSLSAIGFSIAMGRALSSIVPVFIGRLLDKIGPKKISILGDFISGCGFILCIFAKDPLTIMLTQFFTQAGAHIFWTCNRGLVSLASKGEGIHIWFGLISSIRNVGLGLGTIISSLAFSNDSIDNLFFIIFASASLYFLSCITLLVWRPDGSVFNGNNVEKNNTTIKSVLFDRKYRSLLFVNLGLVLSAMVIPLVIVIYSTQQLGLPPFFSGFLIFLNTAMVSILSAHVASWTKNHDSILNIKWSYVLNILSFMIFWGAGFIINQHQVLVFSIMVLAMVIYSIAEMISSPSANFLSIDLAPKVNNGSYMAAFQMTWSIGMTVTPAIIGWLMDINKHATWSALILVMVFIFLFGFKVFKRDING</sequence>
<dbReference type="Proteomes" id="UP001219630">
    <property type="component" value="Chromosome"/>
</dbReference>